<feature type="transmembrane region" description="Helical" evidence="1">
    <location>
        <begin position="21"/>
        <end position="44"/>
    </location>
</feature>
<name>A0A645B0Q6_9ZZZZ</name>
<keyword evidence="1" id="KW-1133">Transmembrane helix</keyword>
<dbReference type="EMBL" id="VSSQ01015227">
    <property type="protein sequence ID" value="MPM55334.1"/>
    <property type="molecule type" value="Genomic_DNA"/>
</dbReference>
<feature type="transmembrane region" description="Helical" evidence="1">
    <location>
        <begin position="476"/>
        <end position="497"/>
    </location>
</feature>
<accession>A0A645B0Q6</accession>
<keyword evidence="1" id="KW-0472">Membrane</keyword>
<protein>
    <submittedName>
        <fullName evidence="2">Uncharacterized protein</fullName>
    </submittedName>
</protein>
<keyword evidence="1" id="KW-0812">Transmembrane</keyword>
<sequence length="503" mass="56192">MKENGKGFVGALSSRKFKYGSAALTLTVVFVAVVIILNVVFTALSGKYGFYLDLTEKQIFGISDSTRELLKDIDTDVTIKFLIPLDQLKANSVYNSIYTCALEYEHEFSFVHVEYDDIIADPIKLIEYQNQGFSIKTYSVIVESKYRKKVYQMYKTLSDGQTPGSDFYNVAQSTKKFYGFFGEKTFTSAILSVTNKTMPVVTFTQGHGETIPAQLENMFVTSGYIVEKIDLLTDNINPDTKVLVISGPKKDFAGIKDVTSGAKSEMDKISEYLNTRRHLMVFVDPFTPPLNNISELLTEWGIQIQYNQLIKDDSKSVPGNTQYLICQYATDSYAKDLHESVSKMDNPPNTISPITVPLKLLFGESEDSIHAAGAILKSYPTSYVEIDGKNVAGERVLMAVGTKSEIIDNVTVNTNVFVCGSTYFTELVSGDIYGNNEIIYNFIRGMGFEKQLVNISFKKLDDETLDIDGTIAKSLMITYAAVIPMFVIIAGIVILVVRRRNHR</sequence>
<evidence type="ECO:0000313" key="2">
    <source>
        <dbReference type="EMBL" id="MPM55334.1"/>
    </source>
</evidence>
<gene>
    <name evidence="2" type="ORF">SDC9_102128</name>
</gene>
<reference evidence="2" key="1">
    <citation type="submission" date="2019-08" db="EMBL/GenBank/DDBJ databases">
        <authorList>
            <person name="Kucharzyk K."/>
            <person name="Murdoch R.W."/>
            <person name="Higgins S."/>
            <person name="Loffler F."/>
        </authorList>
    </citation>
    <scope>NUCLEOTIDE SEQUENCE</scope>
</reference>
<organism evidence="2">
    <name type="scientific">bioreactor metagenome</name>
    <dbReference type="NCBI Taxonomy" id="1076179"/>
    <lineage>
        <taxon>unclassified sequences</taxon>
        <taxon>metagenomes</taxon>
        <taxon>ecological metagenomes</taxon>
    </lineage>
</organism>
<comment type="caution">
    <text evidence="2">The sequence shown here is derived from an EMBL/GenBank/DDBJ whole genome shotgun (WGS) entry which is preliminary data.</text>
</comment>
<proteinExistence type="predicted"/>
<evidence type="ECO:0000256" key="1">
    <source>
        <dbReference type="SAM" id="Phobius"/>
    </source>
</evidence>
<dbReference type="AlphaFoldDB" id="A0A645B0Q6"/>